<feature type="binding site" evidence="5">
    <location>
        <position position="127"/>
    </location>
    <ligand>
        <name>FMN</name>
        <dbReference type="ChEBI" id="CHEBI:58210"/>
    </ligand>
</feature>
<reference evidence="7 8" key="1">
    <citation type="submission" date="2019-12" db="EMBL/GenBank/DDBJ databases">
        <title>Novel species isolated from a subtropical stream in China.</title>
        <authorList>
            <person name="Lu H."/>
        </authorList>
    </citation>
    <scope>NUCLEOTIDE SEQUENCE [LARGE SCALE GENOMIC DNA]</scope>
    <source>
        <strain evidence="7 8">CY13W</strain>
    </source>
</reference>
<dbReference type="GO" id="GO:0106141">
    <property type="term" value="F:flavin prenyltransferase activity"/>
    <property type="evidence" value="ECO:0007669"/>
    <property type="project" value="UniProtKB-EC"/>
</dbReference>
<evidence type="ECO:0000256" key="1">
    <source>
        <dbReference type="ARBA" id="ARBA00022602"/>
    </source>
</evidence>
<feature type="domain" description="Flavoprotein" evidence="6">
    <location>
        <begin position="7"/>
        <end position="177"/>
    </location>
</feature>
<comment type="catalytic activity">
    <reaction evidence="5">
        <text>dimethylallyl phosphate + FMNH2 = prenylated FMNH2 + phosphate</text>
        <dbReference type="Rhea" id="RHEA:37743"/>
        <dbReference type="ChEBI" id="CHEBI:43474"/>
        <dbReference type="ChEBI" id="CHEBI:57618"/>
        <dbReference type="ChEBI" id="CHEBI:87467"/>
        <dbReference type="ChEBI" id="CHEBI:88052"/>
        <dbReference type="EC" id="2.5.1.129"/>
    </reaction>
</comment>
<evidence type="ECO:0000259" key="6">
    <source>
        <dbReference type="Pfam" id="PF02441"/>
    </source>
</evidence>
<keyword evidence="2 5" id="KW-0285">Flavoprotein</keyword>
<feature type="binding site" evidence="5">
    <location>
        <position position="41"/>
    </location>
    <ligand>
        <name>FMN</name>
        <dbReference type="ChEBI" id="CHEBI:58210"/>
    </ligand>
</feature>
<dbReference type="Pfam" id="PF02441">
    <property type="entry name" value="Flavoprotein"/>
    <property type="match status" value="1"/>
</dbReference>
<name>A0ABW9VQ02_9BURK</name>
<comment type="caution">
    <text evidence="5">Lacks conserved residue(s) required for the propagation of feature annotation.</text>
</comment>
<dbReference type="RefSeq" id="WP_161040794.1">
    <property type="nucleotide sequence ID" value="NZ_WWCM01000017.1"/>
</dbReference>
<evidence type="ECO:0000256" key="4">
    <source>
        <dbReference type="ARBA" id="ARBA00022679"/>
    </source>
</evidence>
<comment type="similarity">
    <text evidence="5">Belongs to the UbiX/PAD1 family.</text>
</comment>
<evidence type="ECO:0000313" key="8">
    <source>
        <dbReference type="Proteomes" id="UP000478090"/>
    </source>
</evidence>
<dbReference type="NCBIfam" id="NF004685">
    <property type="entry name" value="PRK06029.1"/>
    <property type="match status" value="1"/>
</dbReference>
<proteinExistence type="inferred from homology"/>
<dbReference type="EMBL" id="WWCM01000017">
    <property type="protein sequence ID" value="MYM41486.1"/>
    <property type="molecule type" value="Genomic_DNA"/>
</dbReference>
<protein>
    <recommendedName>
        <fullName evidence="5">Flavin prenyltransferase UbiX</fullName>
        <ecNumber evidence="5">2.5.1.129</ecNumber>
    </recommendedName>
</protein>
<gene>
    <name evidence="5" type="primary">ubiX</name>
    <name evidence="7" type="ORF">GTP27_19455</name>
</gene>
<dbReference type="InterPro" id="IPR003382">
    <property type="entry name" value="Flavoprotein"/>
</dbReference>
<keyword evidence="8" id="KW-1185">Reference proteome</keyword>
<feature type="binding site" evidence="5">
    <location>
        <position position="173"/>
    </location>
    <ligand>
        <name>dimethylallyl phosphate</name>
        <dbReference type="ChEBI" id="CHEBI:88052"/>
    </ligand>
</feature>
<comment type="function">
    <text evidence="5">Flavin prenyltransferase that catalyzes the synthesis of the prenylated FMN cofactor (prenyl-FMN) for 4-hydroxy-3-polyprenylbenzoic acid decarboxylase UbiD. The prenyltransferase is metal-independent and links a dimethylallyl moiety from dimethylallyl monophosphate (DMAP) to the flavin N5 and C6 atoms of FMN.</text>
</comment>
<keyword evidence="4 5" id="KW-0808">Transferase</keyword>
<evidence type="ECO:0000256" key="2">
    <source>
        <dbReference type="ARBA" id="ARBA00022630"/>
    </source>
</evidence>
<dbReference type="HAMAP" id="MF_01984">
    <property type="entry name" value="ubiX_pad"/>
    <property type="match status" value="1"/>
</dbReference>
<evidence type="ECO:0000313" key="7">
    <source>
        <dbReference type="EMBL" id="MYM41486.1"/>
    </source>
</evidence>
<feature type="binding site" evidence="5">
    <location>
        <begin position="14"/>
        <end position="16"/>
    </location>
    <ligand>
        <name>FMN</name>
        <dbReference type="ChEBI" id="CHEBI:58210"/>
    </ligand>
</feature>
<feature type="binding site" evidence="5">
    <location>
        <position position="157"/>
    </location>
    <ligand>
        <name>dimethylallyl phosphate</name>
        <dbReference type="ChEBI" id="CHEBI:88052"/>
    </ligand>
</feature>
<dbReference type="Gene3D" id="3.40.50.1950">
    <property type="entry name" value="Flavin prenyltransferase-like"/>
    <property type="match status" value="1"/>
</dbReference>
<dbReference type="NCBIfam" id="TIGR00421">
    <property type="entry name" value="ubiX_pad"/>
    <property type="match status" value="1"/>
</dbReference>
<comment type="caution">
    <text evidence="7">The sequence shown here is derived from an EMBL/GenBank/DDBJ whole genome shotgun (WGS) entry which is preliminary data.</text>
</comment>
<keyword evidence="3 5" id="KW-0288">FMN</keyword>
<dbReference type="Proteomes" id="UP000478090">
    <property type="component" value="Unassembled WGS sequence"/>
</dbReference>
<evidence type="ECO:0000256" key="5">
    <source>
        <dbReference type="HAMAP-Rule" id="MF_01984"/>
    </source>
</evidence>
<dbReference type="InterPro" id="IPR036551">
    <property type="entry name" value="Flavin_trans-like"/>
</dbReference>
<dbReference type="PANTHER" id="PTHR43374">
    <property type="entry name" value="FLAVIN PRENYLTRANSFERASE"/>
    <property type="match status" value="1"/>
</dbReference>
<dbReference type="EC" id="2.5.1.129" evidence="5"/>
<sequence>MPDRPRRIVVAITGATGAVYGLRLLQFLRDAPGIESHLILSDAAILTLHQETGLQKREVEALAHVVHKVRDIGASVASGSFQSDGMIIAPCSMKTLASVAHGLADNLIARAADVVLKERRRLVLMVRETPFNLAHLRNMTAVTEMGGIIFPPLPSFYHQPASIADMVDHTVARVLDLFQIEHGLAPRWQGMQAASTGTVASQAASAGRTTGR</sequence>
<keyword evidence="1 5" id="KW-0637">Prenyltransferase</keyword>
<dbReference type="SUPFAM" id="SSF52507">
    <property type="entry name" value="Homo-oligomeric flavin-containing Cys decarboxylases, HFCD"/>
    <property type="match status" value="1"/>
</dbReference>
<dbReference type="InterPro" id="IPR004507">
    <property type="entry name" value="UbiX-like"/>
</dbReference>
<accession>A0ABW9VQ02</accession>
<dbReference type="PANTHER" id="PTHR43374:SF1">
    <property type="entry name" value="FLAVIN PRENYLTRANSFERASE PAD1, MITOCHONDRIAL"/>
    <property type="match status" value="1"/>
</dbReference>
<organism evidence="7 8">
    <name type="scientific">Duganella qianjiadongensis</name>
    <dbReference type="NCBI Taxonomy" id="2692176"/>
    <lineage>
        <taxon>Bacteria</taxon>
        <taxon>Pseudomonadati</taxon>
        <taxon>Pseudomonadota</taxon>
        <taxon>Betaproteobacteria</taxon>
        <taxon>Burkholderiales</taxon>
        <taxon>Oxalobacteraceae</taxon>
        <taxon>Telluria group</taxon>
        <taxon>Duganella</taxon>
    </lineage>
</organism>
<feature type="binding site" evidence="5">
    <location>
        <begin position="92"/>
        <end position="95"/>
    </location>
    <ligand>
        <name>FMN</name>
        <dbReference type="ChEBI" id="CHEBI:58210"/>
    </ligand>
</feature>
<evidence type="ECO:0000256" key="3">
    <source>
        <dbReference type="ARBA" id="ARBA00022643"/>
    </source>
</evidence>